<dbReference type="Proteomes" id="UP000009192">
    <property type="component" value="Unassembled WGS sequence"/>
</dbReference>
<dbReference type="eggNOG" id="ENOG502TBUN">
    <property type="taxonomic scope" value="Eukaryota"/>
</dbReference>
<dbReference type="EMBL" id="CH933811">
    <property type="protein sequence ID" value="EDW06329.1"/>
    <property type="molecule type" value="Genomic_DNA"/>
</dbReference>
<accession>B4L570</accession>
<reference evidence="2 3" key="1">
    <citation type="journal article" date="2007" name="Nature">
        <title>Evolution of genes and genomes on the Drosophila phylogeny.</title>
        <authorList>
            <consortium name="Drosophila 12 Genomes Consortium"/>
            <person name="Clark A.G."/>
            <person name="Eisen M.B."/>
            <person name="Smith D.R."/>
            <person name="Bergman C.M."/>
            <person name="Oliver B."/>
            <person name="Markow T.A."/>
            <person name="Kaufman T.C."/>
            <person name="Kellis M."/>
            <person name="Gelbart W."/>
            <person name="Iyer V.N."/>
            <person name="Pollard D.A."/>
            <person name="Sackton T.B."/>
            <person name="Larracuente A.M."/>
            <person name="Singh N.D."/>
            <person name="Abad J.P."/>
            <person name="Abt D.N."/>
            <person name="Adryan B."/>
            <person name="Aguade M."/>
            <person name="Akashi H."/>
            <person name="Anderson W.W."/>
            <person name="Aquadro C.F."/>
            <person name="Ardell D.H."/>
            <person name="Arguello R."/>
            <person name="Artieri C.G."/>
            <person name="Barbash D.A."/>
            <person name="Barker D."/>
            <person name="Barsanti P."/>
            <person name="Batterham P."/>
            <person name="Batzoglou S."/>
            <person name="Begun D."/>
            <person name="Bhutkar A."/>
            <person name="Blanco E."/>
            <person name="Bosak S.A."/>
            <person name="Bradley R.K."/>
            <person name="Brand A.D."/>
            <person name="Brent M.R."/>
            <person name="Brooks A.N."/>
            <person name="Brown R.H."/>
            <person name="Butlin R.K."/>
            <person name="Caggese C."/>
            <person name="Calvi B.R."/>
            <person name="Bernardo de Carvalho A."/>
            <person name="Caspi A."/>
            <person name="Castrezana S."/>
            <person name="Celniker S.E."/>
            <person name="Chang J.L."/>
            <person name="Chapple C."/>
            <person name="Chatterji S."/>
            <person name="Chinwalla A."/>
            <person name="Civetta A."/>
            <person name="Clifton S.W."/>
            <person name="Comeron J.M."/>
            <person name="Costello J.C."/>
            <person name="Coyne J.A."/>
            <person name="Daub J."/>
            <person name="David R.G."/>
            <person name="Delcher A.L."/>
            <person name="Delehaunty K."/>
            <person name="Do C.B."/>
            <person name="Ebling H."/>
            <person name="Edwards K."/>
            <person name="Eickbush T."/>
            <person name="Evans J.D."/>
            <person name="Filipski A."/>
            <person name="Findeiss S."/>
            <person name="Freyhult E."/>
            <person name="Fulton L."/>
            <person name="Fulton R."/>
            <person name="Garcia A.C."/>
            <person name="Gardiner A."/>
            <person name="Garfield D.A."/>
            <person name="Garvin B.E."/>
            <person name="Gibson G."/>
            <person name="Gilbert D."/>
            <person name="Gnerre S."/>
            <person name="Godfrey J."/>
            <person name="Good R."/>
            <person name="Gotea V."/>
            <person name="Gravely B."/>
            <person name="Greenberg A.J."/>
            <person name="Griffiths-Jones S."/>
            <person name="Gross S."/>
            <person name="Guigo R."/>
            <person name="Gustafson E.A."/>
            <person name="Haerty W."/>
            <person name="Hahn M.W."/>
            <person name="Halligan D.L."/>
            <person name="Halpern A.L."/>
            <person name="Halter G.M."/>
            <person name="Han M.V."/>
            <person name="Heger A."/>
            <person name="Hillier L."/>
            <person name="Hinrichs A.S."/>
            <person name="Holmes I."/>
            <person name="Hoskins R.A."/>
            <person name="Hubisz M.J."/>
            <person name="Hultmark D."/>
            <person name="Huntley M.A."/>
            <person name="Jaffe D.B."/>
            <person name="Jagadeeshan S."/>
            <person name="Jeck W.R."/>
            <person name="Johnson J."/>
            <person name="Jones C.D."/>
            <person name="Jordan W.C."/>
            <person name="Karpen G.H."/>
            <person name="Kataoka E."/>
            <person name="Keightley P.D."/>
            <person name="Kheradpour P."/>
            <person name="Kirkness E.F."/>
            <person name="Koerich L.B."/>
            <person name="Kristiansen K."/>
            <person name="Kudrna D."/>
            <person name="Kulathinal R.J."/>
            <person name="Kumar S."/>
            <person name="Kwok R."/>
            <person name="Lander E."/>
            <person name="Langley C.H."/>
            <person name="Lapoint R."/>
            <person name="Lazzaro B.P."/>
            <person name="Lee S.J."/>
            <person name="Levesque L."/>
            <person name="Li R."/>
            <person name="Lin C.F."/>
            <person name="Lin M.F."/>
            <person name="Lindblad-Toh K."/>
            <person name="Llopart A."/>
            <person name="Long M."/>
            <person name="Low L."/>
            <person name="Lozovsky E."/>
            <person name="Lu J."/>
            <person name="Luo M."/>
            <person name="Machado C.A."/>
            <person name="Makalowski W."/>
            <person name="Marzo M."/>
            <person name="Matsuda M."/>
            <person name="Matzkin L."/>
            <person name="McAllister B."/>
            <person name="McBride C.S."/>
            <person name="McKernan B."/>
            <person name="McKernan K."/>
            <person name="Mendez-Lago M."/>
            <person name="Minx P."/>
            <person name="Mollenhauer M.U."/>
            <person name="Montooth K."/>
            <person name="Mount S.M."/>
            <person name="Mu X."/>
            <person name="Myers E."/>
            <person name="Negre B."/>
            <person name="Newfeld S."/>
            <person name="Nielsen R."/>
            <person name="Noor M.A."/>
            <person name="O'Grady P."/>
            <person name="Pachter L."/>
            <person name="Papaceit M."/>
            <person name="Parisi M.J."/>
            <person name="Parisi M."/>
            <person name="Parts L."/>
            <person name="Pedersen J.S."/>
            <person name="Pesole G."/>
            <person name="Phillippy A.M."/>
            <person name="Ponting C.P."/>
            <person name="Pop M."/>
            <person name="Porcelli D."/>
            <person name="Powell J.R."/>
            <person name="Prohaska S."/>
            <person name="Pruitt K."/>
            <person name="Puig M."/>
            <person name="Quesneville H."/>
            <person name="Ram K.R."/>
            <person name="Rand D."/>
            <person name="Rasmussen M.D."/>
            <person name="Reed L.K."/>
            <person name="Reenan R."/>
            <person name="Reily A."/>
            <person name="Remington K.A."/>
            <person name="Rieger T.T."/>
            <person name="Ritchie M.G."/>
            <person name="Robin C."/>
            <person name="Rogers Y.H."/>
            <person name="Rohde C."/>
            <person name="Rozas J."/>
            <person name="Rubenfield M.J."/>
            <person name="Ruiz A."/>
            <person name="Russo S."/>
            <person name="Salzberg S.L."/>
            <person name="Sanchez-Gracia A."/>
            <person name="Saranga D.J."/>
            <person name="Sato H."/>
            <person name="Schaeffer S.W."/>
            <person name="Schatz M.C."/>
            <person name="Schlenke T."/>
            <person name="Schwartz R."/>
            <person name="Segarra C."/>
            <person name="Singh R.S."/>
            <person name="Sirot L."/>
            <person name="Sirota M."/>
            <person name="Sisneros N.B."/>
            <person name="Smith C.D."/>
            <person name="Smith T.F."/>
            <person name="Spieth J."/>
            <person name="Stage D.E."/>
            <person name="Stark A."/>
            <person name="Stephan W."/>
            <person name="Strausberg R.L."/>
            <person name="Strempel S."/>
            <person name="Sturgill D."/>
            <person name="Sutton G."/>
            <person name="Sutton G.G."/>
            <person name="Tao W."/>
            <person name="Teichmann S."/>
            <person name="Tobari Y.N."/>
            <person name="Tomimura Y."/>
            <person name="Tsolas J.M."/>
            <person name="Valente V.L."/>
            <person name="Venter E."/>
            <person name="Venter J.C."/>
            <person name="Vicario S."/>
            <person name="Vieira F.G."/>
            <person name="Vilella A.J."/>
            <person name="Villasante A."/>
            <person name="Walenz B."/>
            <person name="Wang J."/>
            <person name="Wasserman M."/>
            <person name="Watts T."/>
            <person name="Wilson D."/>
            <person name="Wilson R.K."/>
            <person name="Wing R.A."/>
            <person name="Wolfner M.F."/>
            <person name="Wong A."/>
            <person name="Wong G.K."/>
            <person name="Wu C.I."/>
            <person name="Wu G."/>
            <person name="Yamamoto D."/>
            <person name="Yang H.P."/>
            <person name="Yang S.P."/>
            <person name="Yorke J.A."/>
            <person name="Yoshida K."/>
            <person name="Zdobnov E."/>
            <person name="Zhang P."/>
            <person name="Zhang Y."/>
            <person name="Zimin A.V."/>
            <person name="Baldwin J."/>
            <person name="Abdouelleil A."/>
            <person name="Abdulkadir J."/>
            <person name="Abebe A."/>
            <person name="Abera B."/>
            <person name="Abreu J."/>
            <person name="Acer S.C."/>
            <person name="Aftuck L."/>
            <person name="Alexander A."/>
            <person name="An P."/>
            <person name="Anderson E."/>
            <person name="Anderson S."/>
            <person name="Arachi H."/>
            <person name="Azer M."/>
            <person name="Bachantsang P."/>
            <person name="Barry A."/>
            <person name="Bayul T."/>
            <person name="Berlin A."/>
            <person name="Bessette D."/>
            <person name="Bloom T."/>
            <person name="Blye J."/>
            <person name="Boguslavskiy L."/>
            <person name="Bonnet C."/>
            <person name="Boukhgalter B."/>
            <person name="Bourzgui I."/>
            <person name="Brown A."/>
            <person name="Cahill P."/>
            <person name="Channer S."/>
            <person name="Cheshatsang Y."/>
            <person name="Chuda L."/>
            <person name="Citroen M."/>
            <person name="Collymore A."/>
            <person name="Cooke P."/>
            <person name="Costello M."/>
            <person name="D'Aco K."/>
            <person name="Daza R."/>
            <person name="De Haan G."/>
            <person name="DeGray S."/>
            <person name="DeMaso C."/>
            <person name="Dhargay N."/>
            <person name="Dooley K."/>
            <person name="Dooley E."/>
            <person name="Doricent M."/>
            <person name="Dorje P."/>
            <person name="Dorjee K."/>
            <person name="Dupes A."/>
            <person name="Elong R."/>
            <person name="Falk J."/>
            <person name="Farina A."/>
            <person name="Faro S."/>
            <person name="Ferguson D."/>
            <person name="Fisher S."/>
            <person name="Foley C.D."/>
            <person name="Franke A."/>
            <person name="Friedrich D."/>
            <person name="Gadbois L."/>
            <person name="Gearin G."/>
            <person name="Gearin C.R."/>
            <person name="Giannoukos G."/>
            <person name="Goode T."/>
            <person name="Graham J."/>
            <person name="Grandbois E."/>
            <person name="Grewal S."/>
            <person name="Gyaltsen K."/>
            <person name="Hafez N."/>
            <person name="Hagos B."/>
            <person name="Hall J."/>
            <person name="Henson C."/>
            <person name="Hollinger A."/>
            <person name="Honan T."/>
            <person name="Huard M.D."/>
            <person name="Hughes L."/>
            <person name="Hurhula B."/>
            <person name="Husby M.E."/>
            <person name="Kamat A."/>
            <person name="Kanga B."/>
            <person name="Kashin S."/>
            <person name="Khazanovich D."/>
            <person name="Kisner P."/>
            <person name="Lance K."/>
            <person name="Lara M."/>
            <person name="Lee W."/>
            <person name="Lennon N."/>
            <person name="Letendre F."/>
            <person name="LeVine R."/>
            <person name="Lipovsky A."/>
            <person name="Liu X."/>
            <person name="Liu J."/>
            <person name="Liu S."/>
            <person name="Lokyitsang T."/>
            <person name="Lokyitsang Y."/>
            <person name="Lubonja R."/>
            <person name="Lui A."/>
            <person name="MacDonald P."/>
            <person name="Magnisalis V."/>
            <person name="Maru K."/>
            <person name="Matthews C."/>
            <person name="McCusker W."/>
            <person name="McDonough S."/>
            <person name="Mehta T."/>
            <person name="Meldrim J."/>
            <person name="Meneus L."/>
            <person name="Mihai O."/>
            <person name="Mihalev A."/>
            <person name="Mihova T."/>
            <person name="Mittelman R."/>
            <person name="Mlenga V."/>
            <person name="Montmayeur A."/>
            <person name="Mulrain L."/>
            <person name="Navidi A."/>
            <person name="Naylor J."/>
            <person name="Negash T."/>
            <person name="Nguyen T."/>
            <person name="Nguyen N."/>
            <person name="Nicol R."/>
            <person name="Norbu C."/>
            <person name="Norbu N."/>
            <person name="Novod N."/>
            <person name="O'Neill B."/>
            <person name="Osman S."/>
            <person name="Markiewicz E."/>
            <person name="Oyono O.L."/>
            <person name="Patti C."/>
            <person name="Phunkhang P."/>
            <person name="Pierre F."/>
            <person name="Priest M."/>
            <person name="Raghuraman S."/>
            <person name="Rege F."/>
            <person name="Reyes R."/>
            <person name="Rise C."/>
            <person name="Rogov P."/>
            <person name="Ross K."/>
            <person name="Ryan E."/>
            <person name="Settipalli S."/>
            <person name="Shea T."/>
            <person name="Sherpa N."/>
            <person name="Shi L."/>
            <person name="Shih D."/>
            <person name="Sparrow T."/>
            <person name="Spaulding J."/>
            <person name="Stalker J."/>
            <person name="Stange-Thomann N."/>
            <person name="Stavropoulos S."/>
            <person name="Stone C."/>
            <person name="Strader C."/>
            <person name="Tesfaye S."/>
            <person name="Thomson T."/>
            <person name="Thoulutsang Y."/>
            <person name="Thoulutsang D."/>
            <person name="Topham K."/>
            <person name="Topping I."/>
            <person name="Tsamla T."/>
            <person name="Vassiliev H."/>
            <person name="Vo A."/>
            <person name="Wangchuk T."/>
            <person name="Wangdi T."/>
            <person name="Weiand M."/>
            <person name="Wilkinson J."/>
            <person name="Wilson A."/>
            <person name="Yadav S."/>
            <person name="Young G."/>
            <person name="Yu Q."/>
            <person name="Zembek L."/>
            <person name="Zhong D."/>
            <person name="Zimmer A."/>
            <person name="Zwirko Z."/>
            <person name="Jaffe D.B."/>
            <person name="Alvarez P."/>
            <person name="Brockman W."/>
            <person name="Butler J."/>
            <person name="Chin C."/>
            <person name="Gnerre S."/>
            <person name="Grabherr M."/>
            <person name="Kleber M."/>
            <person name="Mauceli E."/>
            <person name="MacCallum I."/>
        </authorList>
    </citation>
    <scope>NUCLEOTIDE SEQUENCE [LARGE SCALE GENOMIC DNA]</scope>
    <source>
        <strain evidence="3">Tucson 15081-1352.22</strain>
    </source>
</reference>
<feature type="region of interest" description="Disordered" evidence="1">
    <location>
        <begin position="193"/>
        <end position="216"/>
    </location>
</feature>
<dbReference type="GO" id="GO:0008360">
    <property type="term" value="P:regulation of cell shape"/>
    <property type="evidence" value="ECO:0007669"/>
    <property type="project" value="EnsemblMetazoa"/>
</dbReference>
<keyword evidence="3" id="KW-1185">Reference proteome</keyword>
<organism evidence="2 3">
    <name type="scientific">Drosophila mojavensis</name>
    <name type="common">Fruit fly</name>
    <dbReference type="NCBI Taxonomy" id="7230"/>
    <lineage>
        <taxon>Eukaryota</taxon>
        <taxon>Metazoa</taxon>
        <taxon>Ecdysozoa</taxon>
        <taxon>Arthropoda</taxon>
        <taxon>Hexapoda</taxon>
        <taxon>Insecta</taxon>
        <taxon>Pterygota</taxon>
        <taxon>Neoptera</taxon>
        <taxon>Endopterygota</taxon>
        <taxon>Diptera</taxon>
        <taxon>Brachycera</taxon>
        <taxon>Muscomorpha</taxon>
        <taxon>Ephydroidea</taxon>
        <taxon>Drosophilidae</taxon>
        <taxon>Drosophila</taxon>
    </lineage>
</organism>
<evidence type="ECO:0008006" key="4">
    <source>
        <dbReference type="Google" id="ProtNLM"/>
    </source>
</evidence>
<dbReference type="GO" id="GO:0016331">
    <property type="term" value="P:morphogenesis of embryonic epithelium"/>
    <property type="evidence" value="ECO:0007669"/>
    <property type="project" value="EnsemblMetazoa"/>
</dbReference>
<dbReference type="OMA" id="WKCSFEH"/>
<protein>
    <recommendedName>
        <fullName evidence="4">Protein nullo</fullName>
    </recommendedName>
</protein>
<name>B4L570_DROMO</name>
<evidence type="ECO:0000256" key="1">
    <source>
        <dbReference type="SAM" id="MobiDB-lite"/>
    </source>
</evidence>
<dbReference type="KEGG" id="dmo:Dmoj_GI21577"/>
<feature type="compositionally biased region" description="Polar residues" evidence="1">
    <location>
        <begin position="196"/>
        <end position="205"/>
    </location>
</feature>
<evidence type="ECO:0000313" key="2">
    <source>
        <dbReference type="EMBL" id="EDW06329.1"/>
    </source>
</evidence>
<dbReference type="AlphaFoldDB" id="B4L570"/>
<sequence>MGSTHSDTHSSNASIRVSYADLTPSQVGCCPSPRPQWSQLLAQLQRKLAKKHQCAFQRGCGARTALLRPMPRCSSFGSCSTLLTPSKQQQQQLKKKRKQQQVDNNYVQWKCMFEHAESKRLLPQALRPHDISEALSGQTTPRGFPSHTDTRRCTLAEHPKLLEEEQEHEKELEQHTPLYDDCKVRRRLSFRLPGSGSASQSSVRRLSTRQKADQAKLEQQLERELRDLEEYYGAFHYARRNERRI</sequence>
<evidence type="ECO:0000313" key="3">
    <source>
        <dbReference type="Proteomes" id="UP000009192"/>
    </source>
</evidence>
<dbReference type="InParanoid" id="B4L570"/>
<dbReference type="PhylomeDB" id="B4L570"/>
<dbReference type="GO" id="GO:0036089">
    <property type="term" value="P:cleavage furrow formation"/>
    <property type="evidence" value="ECO:0007669"/>
    <property type="project" value="EnsemblMetazoa"/>
</dbReference>
<dbReference type="OrthoDB" id="8002035at2759"/>
<dbReference type="HOGENOM" id="CLU_1220801_0_0_1"/>
<proteinExistence type="predicted"/>
<dbReference type="GO" id="GO:0007043">
    <property type="term" value="P:cell-cell junction assembly"/>
    <property type="evidence" value="ECO:0007669"/>
    <property type="project" value="EnsemblMetazoa"/>
</dbReference>
<gene>
    <name evidence="2" type="primary">Dmoj\GI21577</name>
    <name evidence="2" type="ORF">Dmoj_GI21577</name>
</gene>